<name>A0A3L9Y0M5_9RHOB</name>
<proteinExistence type="predicted"/>
<dbReference type="AlphaFoldDB" id="A0A3L9Y0M5"/>
<evidence type="ECO:0000256" key="1">
    <source>
        <dbReference type="ARBA" id="ARBA00004141"/>
    </source>
</evidence>
<evidence type="ECO:0000256" key="2">
    <source>
        <dbReference type="ARBA" id="ARBA00022692"/>
    </source>
</evidence>
<dbReference type="Pfam" id="PF03006">
    <property type="entry name" value="HlyIII"/>
    <property type="match status" value="1"/>
</dbReference>
<dbReference type="Proteomes" id="UP000281343">
    <property type="component" value="Unassembled WGS sequence"/>
</dbReference>
<feature type="transmembrane region" description="Helical" evidence="6">
    <location>
        <begin position="85"/>
        <end position="103"/>
    </location>
</feature>
<dbReference type="InterPro" id="IPR004254">
    <property type="entry name" value="AdipoR/HlyIII-related"/>
</dbReference>
<comment type="subcellular location">
    <subcellularLocation>
        <location evidence="1">Membrane</location>
        <topology evidence="1">Multi-pass membrane protein</topology>
    </subcellularLocation>
</comment>
<evidence type="ECO:0000256" key="4">
    <source>
        <dbReference type="ARBA" id="ARBA00023136"/>
    </source>
</evidence>
<feature type="transmembrane region" description="Helical" evidence="6">
    <location>
        <begin position="163"/>
        <end position="184"/>
    </location>
</feature>
<evidence type="ECO:0000256" key="6">
    <source>
        <dbReference type="SAM" id="Phobius"/>
    </source>
</evidence>
<dbReference type="OrthoDB" id="9813689at2"/>
<keyword evidence="5" id="KW-0862">Zinc</keyword>
<evidence type="ECO:0000256" key="5">
    <source>
        <dbReference type="PIRSR" id="PIRSR604254-1"/>
    </source>
</evidence>
<feature type="transmembrane region" description="Helical" evidence="6">
    <location>
        <begin position="49"/>
        <end position="73"/>
    </location>
</feature>
<evidence type="ECO:0000256" key="3">
    <source>
        <dbReference type="ARBA" id="ARBA00022989"/>
    </source>
</evidence>
<evidence type="ECO:0000313" key="8">
    <source>
        <dbReference type="Proteomes" id="UP000281343"/>
    </source>
</evidence>
<gene>
    <name evidence="7" type="ORF">D9R08_17665</name>
</gene>
<dbReference type="EMBL" id="RCNT01000011">
    <property type="protein sequence ID" value="RMA40768.1"/>
    <property type="molecule type" value="Genomic_DNA"/>
</dbReference>
<feature type="transmembrane region" description="Helical" evidence="6">
    <location>
        <begin position="109"/>
        <end position="129"/>
    </location>
</feature>
<keyword evidence="2 6" id="KW-0812">Transmembrane</keyword>
<keyword evidence="3 6" id="KW-1133">Transmembrane helix</keyword>
<organism evidence="7 8">
    <name type="scientific">Rhodophyticola porphyridii</name>
    <dbReference type="NCBI Taxonomy" id="1852017"/>
    <lineage>
        <taxon>Bacteria</taxon>
        <taxon>Pseudomonadati</taxon>
        <taxon>Pseudomonadota</taxon>
        <taxon>Alphaproteobacteria</taxon>
        <taxon>Rhodobacterales</taxon>
        <taxon>Roseobacteraceae</taxon>
        <taxon>Rhodophyticola</taxon>
    </lineage>
</organism>
<dbReference type="PANTHER" id="PTHR20855:SF3">
    <property type="entry name" value="LD03007P"/>
    <property type="match status" value="1"/>
</dbReference>
<feature type="binding site" evidence="5">
    <location>
        <position position="195"/>
    </location>
    <ligand>
        <name>Zn(2+)</name>
        <dbReference type="ChEBI" id="CHEBI:29105"/>
    </ligand>
</feature>
<sequence length="219" mass="23246">MLPRRQPDAYSRAEYVSDAVVHVSGLSAAMIGGPVMITLAAVWIGDATIITATAIYSVCLIAMLLCSALYNMILTPSWQDRLRRIDQSAIYLKIAGTYTPVLVLTGAHAGWFLAGIWGVALAGASIILFSARRHRYLALALYLGLGWAGVAFGGPILAGLSQAGLILLLIGGLTYTAGVVFHVWENLPFHNTIWHVFVLVASGVIYAAVLVELAHAAGS</sequence>
<feature type="transmembrane region" description="Helical" evidence="6">
    <location>
        <begin position="20"/>
        <end position="43"/>
    </location>
</feature>
<accession>A0A3L9Y0M5</accession>
<feature type="transmembrane region" description="Helical" evidence="6">
    <location>
        <begin position="136"/>
        <end position="157"/>
    </location>
</feature>
<feature type="transmembrane region" description="Helical" evidence="6">
    <location>
        <begin position="196"/>
        <end position="217"/>
    </location>
</feature>
<dbReference type="GO" id="GO:0016020">
    <property type="term" value="C:membrane"/>
    <property type="evidence" value="ECO:0007669"/>
    <property type="project" value="UniProtKB-SubCell"/>
</dbReference>
<protein>
    <submittedName>
        <fullName evidence="7">Hly-III family protein</fullName>
    </submittedName>
</protein>
<comment type="caution">
    <text evidence="7">The sequence shown here is derived from an EMBL/GenBank/DDBJ whole genome shotgun (WGS) entry which is preliminary data.</text>
</comment>
<keyword evidence="4 6" id="KW-0472">Membrane</keyword>
<reference evidence="7 8" key="1">
    <citation type="submission" date="2018-10" db="EMBL/GenBank/DDBJ databases">
        <authorList>
            <person name="Jung H.S."/>
            <person name="Jeon C.O."/>
        </authorList>
    </citation>
    <scope>NUCLEOTIDE SEQUENCE [LARGE SCALE GENOMIC DNA]</scope>
    <source>
        <strain evidence="7 8">MA-7-27</strain>
    </source>
</reference>
<keyword evidence="8" id="KW-1185">Reference proteome</keyword>
<dbReference type="RefSeq" id="WP_121899455.1">
    <property type="nucleotide sequence ID" value="NZ_RCNT01000011.1"/>
</dbReference>
<dbReference type="PANTHER" id="PTHR20855">
    <property type="entry name" value="ADIPOR/PROGESTIN RECEPTOR-RELATED"/>
    <property type="match status" value="1"/>
</dbReference>
<evidence type="ECO:0000313" key="7">
    <source>
        <dbReference type="EMBL" id="RMA40768.1"/>
    </source>
</evidence>
<dbReference type="GO" id="GO:0046872">
    <property type="term" value="F:metal ion binding"/>
    <property type="evidence" value="ECO:0007669"/>
    <property type="project" value="UniProtKB-KW"/>
</dbReference>
<keyword evidence="5" id="KW-0479">Metal-binding</keyword>